<reference evidence="1 2" key="1">
    <citation type="journal article" date="2015" name="Stand. Genomic Sci.">
        <title>Genomic Encyclopedia of Bacterial and Archaeal Type Strains, Phase III: the genomes of soil and plant-associated and newly described type strains.</title>
        <authorList>
            <person name="Whitman W.B."/>
            <person name="Woyke T."/>
            <person name="Klenk H.P."/>
            <person name="Zhou Y."/>
            <person name="Lilburn T.G."/>
            <person name="Beck B.J."/>
            <person name="De Vos P."/>
            <person name="Vandamme P."/>
            <person name="Eisen J.A."/>
            <person name="Garrity G."/>
            <person name="Hugenholtz P."/>
            <person name="Kyrpides N.C."/>
        </authorList>
    </citation>
    <scope>NUCLEOTIDE SEQUENCE [LARGE SCALE GENOMIC DNA]</scope>
    <source>
        <strain evidence="1 2">VKM Ac-2538</strain>
    </source>
</reference>
<organism evidence="1 2">
    <name type="scientific">Kribbella orskensis</name>
    <dbReference type="NCBI Taxonomy" id="2512216"/>
    <lineage>
        <taxon>Bacteria</taxon>
        <taxon>Bacillati</taxon>
        <taxon>Actinomycetota</taxon>
        <taxon>Actinomycetes</taxon>
        <taxon>Propionibacteriales</taxon>
        <taxon>Kribbellaceae</taxon>
        <taxon>Kribbella</taxon>
    </lineage>
</organism>
<protein>
    <recommendedName>
        <fullName evidence="3">DUF3303 domain-containing protein</fullName>
    </recommendedName>
</protein>
<evidence type="ECO:0000313" key="2">
    <source>
        <dbReference type="Proteomes" id="UP000295818"/>
    </source>
</evidence>
<evidence type="ECO:0008006" key="3">
    <source>
        <dbReference type="Google" id="ProtNLM"/>
    </source>
</evidence>
<sequence length="93" mass="10389">MRYMANSRIAEGVTPEQLTKFFDGNSVSTEAWELVRHRVVTEYAFKVGDVPGIVLFLEVNSPDEASDILNGLPAVQRGLLTFDLDPLGKTMRF</sequence>
<proteinExistence type="predicted"/>
<dbReference type="Proteomes" id="UP000295818">
    <property type="component" value="Unassembled WGS sequence"/>
</dbReference>
<gene>
    <name evidence="1" type="ORF">EV644_103343</name>
</gene>
<evidence type="ECO:0000313" key="1">
    <source>
        <dbReference type="EMBL" id="TCO27643.1"/>
    </source>
</evidence>
<accession>A0ABY2BQQ5</accession>
<keyword evidence="2" id="KW-1185">Reference proteome</keyword>
<comment type="caution">
    <text evidence="1">The sequence shown here is derived from an EMBL/GenBank/DDBJ whole genome shotgun (WGS) entry which is preliminary data.</text>
</comment>
<name>A0ABY2BQQ5_9ACTN</name>
<dbReference type="EMBL" id="SLWM01000003">
    <property type="protein sequence ID" value="TCO27643.1"/>
    <property type="molecule type" value="Genomic_DNA"/>
</dbReference>